<dbReference type="GeneID" id="110235414"/>
<dbReference type="PANTHER" id="PTHR11183">
    <property type="entry name" value="GLYCOGENIN SUBFAMILY MEMBER"/>
    <property type="match status" value="1"/>
</dbReference>
<dbReference type="OMA" id="NDEFAIP"/>
<dbReference type="CDD" id="cd02537">
    <property type="entry name" value="GT8_Glycogenin"/>
    <property type="match status" value="1"/>
</dbReference>
<dbReference type="InterPro" id="IPR029044">
    <property type="entry name" value="Nucleotide-diphossugar_trans"/>
</dbReference>
<accession>A0A913WZG1</accession>
<comment type="similarity">
    <text evidence="1">Belongs to the glycosyltransferase 8 family. Glycogenin subfamily.</text>
</comment>
<dbReference type="InterPro" id="IPR050587">
    <property type="entry name" value="GNT1/Glycosyltrans_8"/>
</dbReference>
<evidence type="ECO:0000313" key="4">
    <source>
        <dbReference type="Proteomes" id="UP000887567"/>
    </source>
</evidence>
<dbReference type="SUPFAM" id="SSF53448">
    <property type="entry name" value="Nucleotide-diphospho-sugar transferases"/>
    <property type="match status" value="1"/>
</dbReference>
<sequence>MKLVIILITTFAGLVYLYTNRQKIIYYSSYVKLIINLIASDNERTENHFCITADMHWNHFQLQLQFMENICEERGGSRRDYLWLTALVNDEYAIPAVVLGYSLQSLSCIKNMLVLVSHDVSQPARETLIKVGWQIMDVTAMDCKWMEKQLGQTPSGRGIKGTHTRFHAWKYTQYSKIVYVDPDFMPLSNIDELFEVKADFAAAYCNRPGTVDPCFNAGLIVFKPSLEDHKAIMDIWFSQSKQGTCPDDQRLLYSHYAFHGKWKQLPYAYNVRRIIHYPMKAFHFVCCPPDKPWKSKCRPSRDEARSFNRGIRNIRDMSLVYWKRFYFALKKYSIDEWYRKTKYYNAEMEFGKHLYKDCWQDFY</sequence>
<dbReference type="GO" id="GO:0008466">
    <property type="term" value="F:glycogenin glucosyltransferase activity"/>
    <property type="evidence" value="ECO:0007669"/>
    <property type="project" value="UniProtKB-EC"/>
</dbReference>
<organism evidence="3 4">
    <name type="scientific">Exaiptasia diaphana</name>
    <name type="common">Tropical sea anemone</name>
    <name type="synonym">Aiptasia pulchella</name>
    <dbReference type="NCBI Taxonomy" id="2652724"/>
    <lineage>
        <taxon>Eukaryota</taxon>
        <taxon>Metazoa</taxon>
        <taxon>Cnidaria</taxon>
        <taxon>Anthozoa</taxon>
        <taxon>Hexacorallia</taxon>
        <taxon>Actiniaria</taxon>
        <taxon>Aiptasiidae</taxon>
        <taxon>Exaiptasia</taxon>
    </lineage>
</organism>
<protein>
    <recommendedName>
        <fullName evidence="2">glycogenin glucosyltransferase</fullName>
        <ecNumber evidence="2">2.4.1.186</ecNumber>
    </recommendedName>
</protein>
<dbReference type="RefSeq" id="XP_020896533.1">
    <property type="nucleotide sequence ID" value="XM_021040874.1"/>
</dbReference>
<evidence type="ECO:0000256" key="2">
    <source>
        <dbReference type="ARBA" id="ARBA00038934"/>
    </source>
</evidence>
<dbReference type="EC" id="2.4.1.186" evidence="2"/>
<dbReference type="EnsemblMetazoa" id="XM_021040874.1">
    <property type="protein sequence ID" value="XP_020896533.1"/>
    <property type="gene ID" value="LOC110235414"/>
</dbReference>
<dbReference type="GO" id="GO:0005978">
    <property type="term" value="P:glycogen biosynthetic process"/>
    <property type="evidence" value="ECO:0007669"/>
    <property type="project" value="UniProtKB-ARBA"/>
</dbReference>
<dbReference type="EnsemblMetazoa" id="XM_021055284.2">
    <property type="protein sequence ID" value="XP_020910943.1"/>
    <property type="gene ID" value="LOC110248736"/>
</dbReference>
<dbReference type="Gene3D" id="3.90.550.10">
    <property type="entry name" value="Spore Coat Polysaccharide Biosynthesis Protein SpsA, Chain A"/>
    <property type="match status" value="1"/>
</dbReference>
<dbReference type="Proteomes" id="UP000887567">
    <property type="component" value="Unplaced"/>
</dbReference>
<dbReference type="OrthoDB" id="2014201at2759"/>
<evidence type="ECO:0000256" key="1">
    <source>
        <dbReference type="ARBA" id="ARBA00038162"/>
    </source>
</evidence>
<dbReference type="Pfam" id="PF01501">
    <property type="entry name" value="Glyco_transf_8"/>
    <property type="match status" value="1"/>
</dbReference>
<reference evidence="3" key="1">
    <citation type="submission" date="2022-11" db="UniProtKB">
        <authorList>
            <consortium name="EnsemblMetazoa"/>
        </authorList>
    </citation>
    <scope>IDENTIFICATION</scope>
</reference>
<evidence type="ECO:0000313" key="3">
    <source>
        <dbReference type="EnsemblMetazoa" id="XP_020896533.1"/>
    </source>
</evidence>
<dbReference type="KEGG" id="epa:110235414"/>
<proteinExistence type="inferred from homology"/>
<dbReference type="GeneID" id="110248736"/>
<keyword evidence="4" id="KW-1185">Reference proteome</keyword>
<dbReference type="InterPro" id="IPR002495">
    <property type="entry name" value="Glyco_trans_8"/>
</dbReference>
<dbReference type="RefSeq" id="XP_020910943.1">
    <property type="nucleotide sequence ID" value="XM_021055284.2"/>
</dbReference>
<dbReference type="KEGG" id="epa:110248736"/>
<dbReference type="AlphaFoldDB" id="A0A913WZG1"/>
<name>A0A913WZG1_EXADI</name>